<accession>C0E9L4</accession>
<dbReference type="Gene3D" id="1.20.5.420">
    <property type="entry name" value="Immunoglobulin FC, subunit C"/>
    <property type="match status" value="1"/>
</dbReference>
<gene>
    <name evidence="2" type="ORF">CLOSTMETH_00513</name>
</gene>
<comment type="caution">
    <text evidence="2">The sequence shown here is derived from an EMBL/GenBank/DDBJ whole genome shotgun (WGS) entry which is preliminary data.</text>
</comment>
<evidence type="ECO:0000256" key="1">
    <source>
        <dbReference type="SAM" id="Coils"/>
    </source>
</evidence>
<proteinExistence type="predicted"/>
<dbReference type="EMBL" id="ACEC01000021">
    <property type="protein sequence ID" value="EEG31779.1"/>
    <property type="molecule type" value="Genomic_DNA"/>
</dbReference>
<dbReference type="AlphaFoldDB" id="C0E9L4"/>
<feature type="coiled-coil region" evidence="1">
    <location>
        <begin position="63"/>
        <end position="90"/>
    </location>
</feature>
<sequence length="153" mass="17365">MIAMKISEILDTMDDLLEKAWTLPLSGGKSAVDVDQMAELIGEIRLNLPPEIKQAKMIVDDRKEIISDAKKEAEQIIRDAQTKAKRLVGEEEIVKQAQVRANQMLSQAHTQSNEIKKITNDYVERILSKSEEALLTNLRELKEAHTEIRKTSK</sequence>
<reference evidence="2 3" key="1">
    <citation type="submission" date="2009-01" db="EMBL/GenBank/DDBJ databases">
        <authorList>
            <person name="Fulton L."/>
            <person name="Clifton S."/>
            <person name="Fulton B."/>
            <person name="Xu J."/>
            <person name="Minx P."/>
            <person name="Pepin K.H."/>
            <person name="Johnson M."/>
            <person name="Bhonagiri V."/>
            <person name="Nash W.E."/>
            <person name="Mardis E.R."/>
            <person name="Wilson R.K."/>
        </authorList>
    </citation>
    <scope>NUCLEOTIDE SEQUENCE [LARGE SCALE GENOMIC DNA]</scope>
    <source>
        <strain evidence="2 3">DSM 5476</strain>
    </source>
</reference>
<evidence type="ECO:0008006" key="4">
    <source>
        <dbReference type="Google" id="ProtNLM"/>
    </source>
</evidence>
<reference evidence="2 3" key="2">
    <citation type="submission" date="2009-02" db="EMBL/GenBank/DDBJ databases">
        <title>Draft genome sequence of Clostridium methylpentosum (DSM 5476).</title>
        <authorList>
            <person name="Sudarsanam P."/>
            <person name="Ley R."/>
            <person name="Guruge J."/>
            <person name="Turnbaugh P.J."/>
            <person name="Mahowald M."/>
            <person name="Liep D."/>
            <person name="Gordon J."/>
        </authorList>
    </citation>
    <scope>NUCLEOTIDE SEQUENCE [LARGE SCALE GENOMIC DNA]</scope>
    <source>
        <strain evidence="2 3">DSM 5476</strain>
    </source>
</reference>
<dbReference type="Proteomes" id="UP000003340">
    <property type="component" value="Unassembled WGS sequence"/>
</dbReference>
<evidence type="ECO:0000313" key="2">
    <source>
        <dbReference type="EMBL" id="EEG31779.1"/>
    </source>
</evidence>
<evidence type="ECO:0000313" key="3">
    <source>
        <dbReference type="Proteomes" id="UP000003340"/>
    </source>
</evidence>
<keyword evidence="1" id="KW-0175">Coiled coil</keyword>
<organism evidence="2 3">
    <name type="scientific">[Clostridium] methylpentosum DSM 5476</name>
    <dbReference type="NCBI Taxonomy" id="537013"/>
    <lineage>
        <taxon>Bacteria</taxon>
        <taxon>Bacillati</taxon>
        <taxon>Bacillota</taxon>
        <taxon>Clostridia</taxon>
        <taxon>Eubacteriales</taxon>
        <taxon>Oscillospiraceae</taxon>
        <taxon>Oscillospiraceae incertae sedis</taxon>
    </lineage>
</organism>
<dbReference type="STRING" id="537013.CLOSTMETH_00513"/>
<dbReference type="eggNOG" id="COG0711">
    <property type="taxonomic scope" value="Bacteria"/>
</dbReference>
<dbReference type="HOGENOM" id="CLU_078484_3_2_9"/>
<keyword evidence="3" id="KW-1185">Reference proteome</keyword>
<name>C0E9L4_9FIRM</name>
<protein>
    <recommendedName>
        <fullName evidence="4">ATPase</fullName>
    </recommendedName>
</protein>